<dbReference type="GO" id="GO:0022625">
    <property type="term" value="C:cytosolic large ribosomal subunit"/>
    <property type="evidence" value="ECO:0007669"/>
    <property type="project" value="TreeGrafter"/>
</dbReference>
<evidence type="ECO:0000259" key="7">
    <source>
        <dbReference type="Pfam" id="PF17777"/>
    </source>
</evidence>
<comment type="subunit">
    <text evidence="6">Part of the 50S ribosomal subunit. Forms part of the ribosomal stalk which helps the ribosome interact with GTP-bound translation factors. Forms a heptameric L10(L12)2(L12)2(L12)2 complex, where L10 forms an elongated spine to which the L12 dimers bind in a sequential fashion.</text>
</comment>
<dbReference type="SUPFAM" id="SSF160369">
    <property type="entry name" value="Ribosomal protein L10-like"/>
    <property type="match status" value="1"/>
</dbReference>
<dbReference type="InterPro" id="IPR001790">
    <property type="entry name" value="Ribosomal_uL10"/>
</dbReference>
<dbReference type="GO" id="GO:0002181">
    <property type="term" value="P:cytoplasmic translation"/>
    <property type="evidence" value="ECO:0007669"/>
    <property type="project" value="TreeGrafter"/>
</dbReference>
<keyword evidence="3 6" id="KW-0694">RNA-binding</keyword>
<evidence type="ECO:0000256" key="6">
    <source>
        <dbReference type="HAMAP-Rule" id="MF_00280"/>
    </source>
</evidence>
<dbReference type="PANTHER" id="PTHR45699:SF3">
    <property type="entry name" value="LARGE RIBOSOMAL SUBUNIT PROTEIN UL10"/>
    <property type="match status" value="1"/>
</dbReference>
<sequence>MKPGIERELERLLKAYKSASAISETVLSRGKMEKRKVVDEAKKYLSSYRTLVLLDMSRVPAKFEVYIRRRLEGIGVVKMIKGNLLLLAMKEMNMENLEEFSKYLTGQNLAIFTNLNPFEIVFVLNKISMPIKARIGEKIDSEIRVPPMKTDLKPGPIMSLFGKLKIPIQVRDGVIWIAKEAVIAKPGDVITPELASVFDRLGIEPRFIKPMVKAVYEEGLVLSSDKLVVDLEAVKQDIGRGVLDAFNLASEVVLPYPDVVKLSVSKAYSRAIKIAAEAGLVTRETANYVFTLALSRAFAIASLLSQKVPELAQQIPIAREQAVQQVQQPQKVEEAKAGEEEKKEVSEEQLAEGLAALFG</sequence>
<dbReference type="GO" id="GO:0070180">
    <property type="term" value="F:large ribosomal subunit rRNA binding"/>
    <property type="evidence" value="ECO:0007669"/>
    <property type="project" value="UniProtKB-UniRule"/>
</dbReference>
<evidence type="ECO:0000256" key="4">
    <source>
        <dbReference type="ARBA" id="ARBA00022980"/>
    </source>
</evidence>
<dbReference type="HAMAP" id="MF_00280">
    <property type="entry name" value="Ribosomal_uL10_arch"/>
    <property type="match status" value="1"/>
</dbReference>
<gene>
    <name evidence="6" type="primary">rpl10</name>
    <name evidence="6" type="synonym">rplP0</name>
    <name evidence="8" type="ORF">ENM84_05120</name>
</gene>
<organism evidence="8">
    <name type="scientific">Ignisphaera aggregans</name>
    <dbReference type="NCBI Taxonomy" id="334771"/>
    <lineage>
        <taxon>Archaea</taxon>
        <taxon>Thermoproteota</taxon>
        <taxon>Thermoprotei</taxon>
        <taxon>Desulfurococcales</taxon>
        <taxon>Desulfurococcaceae</taxon>
        <taxon>Ignisphaera</taxon>
    </lineage>
</organism>
<dbReference type="Pfam" id="PF00466">
    <property type="entry name" value="Ribosomal_L10"/>
    <property type="match status" value="1"/>
</dbReference>
<reference evidence="8" key="1">
    <citation type="journal article" date="2020" name="mSystems">
        <title>Genome- and Community-Level Interaction Insights into Carbon Utilization and Element Cycling Functions of Hydrothermarchaeota in Hydrothermal Sediment.</title>
        <authorList>
            <person name="Zhou Z."/>
            <person name="Liu Y."/>
            <person name="Xu W."/>
            <person name="Pan J."/>
            <person name="Luo Z.H."/>
            <person name="Li M."/>
        </authorList>
    </citation>
    <scope>NUCLEOTIDE SEQUENCE [LARGE SCALE GENOMIC DNA]</scope>
    <source>
        <strain evidence="8">SpSt-1121</strain>
    </source>
</reference>
<comment type="function">
    <text evidence="6">Forms part of the ribosomal stalk, playing a central role in the interaction of the ribosome with GTP-bound translation factors.</text>
</comment>
<dbReference type="Pfam" id="PF17777">
    <property type="entry name" value="RL10P_insert"/>
    <property type="match status" value="1"/>
</dbReference>
<dbReference type="GO" id="GO:0003735">
    <property type="term" value="F:structural constituent of ribosome"/>
    <property type="evidence" value="ECO:0007669"/>
    <property type="project" value="TreeGrafter"/>
</dbReference>
<dbReference type="AlphaFoldDB" id="A0A7C5TI94"/>
<evidence type="ECO:0000313" key="8">
    <source>
        <dbReference type="EMBL" id="HHP82031.1"/>
    </source>
</evidence>
<dbReference type="InterPro" id="IPR050323">
    <property type="entry name" value="Ribosomal_protein_uL10"/>
</dbReference>
<dbReference type="Gene3D" id="3.30.70.1730">
    <property type="match status" value="1"/>
</dbReference>
<dbReference type="InterPro" id="IPR043164">
    <property type="entry name" value="Ribosomal_uL10-like_insert_sf"/>
</dbReference>
<dbReference type="Gene3D" id="6.10.140.760">
    <property type="match status" value="1"/>
</dbReference>
<protein>
    <recommendedName>
        <fullName evidence="6">Large ribosomal subunit protein uL10</fullName>
    </recommendedName>
    <alternativeName>
        <fullName evidence="6">Acidic ribosomal protein P0 homolog</fullName>
    </alternativeName>
</protein>
<dbReference type="EMBL" id="DRZI01000215">
    <property type="protein sequence ID" value="HHP82031.1"/>
    <property type="molecule type" value="Genomic_DNA"/>
</dbReference>
<dbReference type="Gene3D" id="3.90.105.20">
    <property type="match status" value="1"/>
</dbReference>
<comment type="caution">
    <text evidence="8">The sequence shown here is derived from an EMBL/GenBank/DDBJ whole genome shotgun (WGS) entry which is preliminary data.</text>
</comment>
<dbReference type="InterPro" id="IPR043141">
    <property type="entry name" value="Ribosomal_uL10-like_sf"/>
</dbReference>
<dbReference type="InterPro" id="IPR040637">
    <property type="entry name" value="Ribosomal_uL10-like_insert"/>
</dbReference>
<dbReference type="NCBIfam" id="NF003095">
    <property type="entry name" value="PRK04019.1-1"/>
    <property type="match status" value="1"/>
</dbReference>
<evidence type="ECO:0000256" key="1">
    <source>
        <dbReference type="ARBA" id="ARBA00008889"/>
    </source>
</evidence>
<comment type="similarity">
    <text evidence="1 6">Belongs to the universal ribosomal protein uL10 family.</text>
</comment>
<dbReference type="InterPro" id="IPR022909">
    <property type="entry name" value="Ribosomal_uL10_arc"/>
</dbReference>
<proteinExistence type="inferred from homology"/>
<keyword evidence="5 6" id="KW-0687">Ribonucleoprotein</keyword>
<evidence type="ECO:0000256" key="3">
    <source>
        <dbReference type="ARBA" id="ARBA00022884"/>
    </source>
</evidence>
<feature type="domain" description="Large ribosomal subunit protein uL10-like insertion" evidence="7">
    <location>
        <begin position="133"/>
        <end position="203"/>
    </location>
</feature>
<keyword evidence="2 6" id="KW-0699">rRNA-binding</keyword>
<evidence type="ECO:0000256" key="5">
    <source>
        <dbReference type="ARBA" id="ARBA00023274"/>
    </source>
</evidence>
<name>A0A7C5TI94_9CREN</name>
<keyword evidence="4 6" id="KW-0689">Ribosomal protein</keyword>
<dbReference type="PANTHER" id="PTHR45699">
    <property type="entry name" value="60S ACIDIC RIBOSOMAL PROTEIN P0"/>
    <property type="match status" value="1"/>
</dbReference>
<evidence type="ECO:0000256" key="2">
    <source>
        <dbReference type="ARBA" id="ARBA00022730"/>
    </source>
</evidence>
<dbReference type="GO" id="GO:0000027">
    <property type="term" value="P:ribosomal large subunit assembly"/>
    <property type="evidence" value="ECO:0007669"/>
    <property type="project" value="TreeGrafter"/>
</dbReference>
<accession>A0A7C5TI94</accession>